<accession>A0A0B7BC09</accession>
<proteinExistence type="predicted"/>
<evidence type="ECO:0000313" key="1">
    <source>
        <dbReference type="EMBL" id="CEK90402.1"/>
    </source>
</evidence>
<protein>
    <submittedName>
        <fullName evidence="1">Uncharacterized protein</fullName>
    </submittedName>
</protein>
<dbReference type="AlphaFoldDB" id="A0A0B7BC09"/>
<dbReference type="EMBL" id="HACG01043537">
    <property type="protein sequence ID" value="CEK90402.1"/>
    <property type="molecule type" value="Transcribed_RNA"/>
</dbReference>
<organism evidence="1">
    <name type="scientific">Arion vulgaris</name>
    <dbReference type="NCBI Taxonomy" id="1028688"/>
    <lineage>
        <taxon>Eukaryota</taxon>
        <taxon>Metazoa</taxon>
        <taxon>Spiralia</taxon>
        <taxon>Lophotrochozoa</taxon>
        <taxon>Mollusca</taxon>
        <taxon>Gastropoda</taxon>
        <taxon>Heterobranchia</taxon>
        <taxon>Euthyneura</taxon>
        <taxon>Panpulmonata</taxon>
        <taxon>Eupulmonata</taxon>
        <taxon>Stylommatophora</taxon>
        <taxon>Helicina</taxon>
        <taxon>Arionoidea</taxon>
        <taxon>Arionidae</taxon>
        <taxon>Arion</taxon>
    </lineage>
</organism>
<reference evidence="1" key="1">
    <citation type="submission" date="2014-12" db="EMBL/GenBank/DDBJ databases">
        <title>Insight into the proteome of Arion vulgaris.</title>
        <authorList>
            <person name="Aradska J."/>
            <person name="Bulat T."/>
            <person name="Smidak R."/>
            <person name="Sarate P."/>
            <person name="Gangsoo J."/>
            <person name="Sialana F."/>
            <person name="Bilban M."/>
            <person name="Lubec G."/>
        </authorList>
    </citation>
    <scope>NUCLEOTIDE SEQUENCE</scope>
    <source>
        <tissue evidence="1">Skin</tissue>
    </source>
</reference>
<name>A0A0B7BC09_9EUPU</name>
<gene>
    <name evidence="1" type="primary">ORF176593</name>
</gene>
<sequence length="67" mass="7766">MSHMNHQQQVYPLDIYSRRLNTNRSARNAMLPVQNPTMRNGLGNMQKKNLVELCRVLSGECLHMNDP</sequence>